<accession>A0ABM6BLX5</accession>
<name>A0ABM6BLX5_YERET</name>
<dbReference type="EMBL" id="CP010029">
    <property type="protein sequence ID" value="ANI30454.1"/>
    <property type="molecule type" value="Genomic_DNA"/>
</dbReference>
<proteinExistence type="predicted"/>
<keyword evidence="2" id="KW-1185">Reference proteome</keyword>
<gene>
    <name evidence="1" type="ORF">PL78_11545</name>
</gene>
<evidence type="ECO:0000313" key="2">
    <source>
        <dbReference type="Proteomes" id="UP000266744"/>
    </source>
</evidence>
<dbReference type="Pfam" id="PF11162">
    <property type="entry name" value="DUF2946"/>
    <property type="match status" value="1"/>
</dbReference>
<evidence type="ECO:0000313" key="1">
    <source>
        <dbReference type="EMBL" id="ANI30454.1"/>
    </source>
</evidence>
<protein>
    <recommendedName>
        <fullName evidence="3">DUF2946 domain-containing protein</fullName>
    </recommendedName>
</protein>
<organism evidence="1 2">
    <name type="scientific">Yersinia entomophaga</name>
    <dbReference type="NCBI Taxonomy" id="935293"/>
    <lineage>
        <taxon>Bacteria</taxon>
        <taxon>Pseudomonadati</taxon>
        <taxon>Pseudomonadota</taxon>
        <taxon>Gammaproteobacteria</taxon>
        <taxon>Enterobacterales</taxon>
        <taxon>Yersiniaceae</taxon>
        <taxon>Yersinia</taxon>
    </lineage>
</organism>
<evidence type="ECO:0008006" key="3">
    <source>
        <dbReference type="Google" id="ProtNLM"/>
    </source>
</evidence>
<sequence>MTLSRIGYQRRRFSAWLGIFAILMLFIAPMVSITLASAQNADSAALLPNIDTDDSAMSDYHSHPSNSYHDSVAMAAMNHSDVMPMSNHSPMMNHAACDYCLLLIHLPLLNATDKPDIRSVSLLAATLPVLFISEPIVTKDVYSKLQPRAPPVFYS</sequence>
<dbReference type="Proteomes" id="UP000266744">
    <property type="component" value="Chromosome"/>
</dbReference>
<reference evidence="1 2" key="1">
    <citation type="journal article" date="2016" name="Toxins">
        <title>The Draft Genome Sequence of the Yersinia entomophaga Entomopathogenic Type Strain MH96T.</title>
        <authorList>
            <person name="Hurst M.R."/>
            <person name="Beattie A."/>
            <person name="Altermann E."/>
            <person name="Moraga R.M."/>
            <person name="Harper L.A."/>
            <person name="Calder J."/>
            <person name="Laugraud A."/>
        </authorList>
    </citation>
    <scope>NUCLEOTIDE SEQUENCE [LARGE SCALE GENOMIC DNA]</scope>
    <source>
        <strain evidence="1 2">MH96</strain>
    </source>
</reference>
<dbReference type="InterPro" id="IPR021333">
    <property type="entry name" value="DUF2946"/>
</dbReference>